<dbReference type="SUPFAM" id="SSF51182">
    <property type="entry name" value="RmlC-like cupins"/>
    <property type="match status" value="1"/>
</dbReference>
<evidence type="ECO:0000313" key="3">
    <source>
        <dbReference type="EMBL" id="WNZ26623.1"/>
    </source>
</evidence>
<keyword evidence="1" id="KW-0238">DNA-binding</keyword>
<dbReference type="InterPro" id="IPR014710">
    <property type="entry name" value="RmlC-like_jellyroll"/>
</dbReference>
<proteinExistence type="predicted"/>
<organism evidence="3">
    <name type="scientific">Leptolyngbya sp. NK1-12</name>
    <dbReference type="NCBI Taxonomy" id="2547451"/>
    <lineage>
        <taxon>Bacteria</taxon>
        <taxon>Bacillati</taxon>
        <taxon>Cyanobacteriota</taxon>
        <taxon>Cyanophyceae</taxon>
        <taxon>Leptolyngbyales</taxon>
        <taxon>Leptolyngbyaceae</taxon>
        <taxon>Leptolyngbya group</taxon>
        <taxon>Leptolyngbya</taxon>
    </lineage>
</organism>
<dbReference type="Pfam" id="PF07883">
    <property type="entry name" value="Cupin_2"/>
    <property type="match status" value="1"/>
</dbReference>
<dbReference type="Pfam" id="PF01381">
    <property type="entry name" value="HTH_3"/>
    <property type="match status" value="1"/>
</dbReference>
<dbReference type="PROSITE" id="PS50943">
    <property type="entry name" value="HTH_CROC1"/>
    <property type="match status" value="1"/>
</dbReference>
<dbReference type="InterPro" id="IPR050807">
    <property type="entry name" value="TransReg_Diox_bact_type"/>
</dbReference>
<dbReference type="GO" id="GO:0005829">
    <property type="term" value="C:cytosol"/>
    <property type="evidence" value="ECO:0007669"/>
    <property type="project" value="TreeGrafter"/>
</dbReference>
<evidence type="ECO:0000256" key="1">
    <source>
        <dbReference type="ARBA" id="ARBA00023125"/>
    </source>
</evidence>
<dbReference type="Gene3D" id="1.10.260.40">
    <property type="entry name" value="lambda repressor-like DNA-binding domains"/>
    <property type="match status" value="1"/>
</dbReference>
<reference evidence="3" key="1">
    <citation type="submission" date="2020-05" db="EMBL/GenBank/DDBJ databases">
        <authorList>
            <person name="Zhu T."/>
            <person name="Keshari N."/>
            <person name="Lu X."/>
        </authorList>
    </citation>
    <scope>NUCLEOTIDE SEQUENCE</scope>
    <source>
        <strain evidence="3">NK1-12</strain>
    </source>
</reference>
<dbReference type="EMBL" id="CP053586">
    <property type="protein sequence ID" value="WNZ26623.1"/>
    <property type="molecule type" value="Genomic_DNA"/>
</dbReference>
<dbReference type="InterPro" id="IPR001387">
    <property type="entry name" value="Cro/C1-type_HTH"/>
</dbReference>
<dbReference type="InterPro" id="IPR011051">
    <property type="entry name" value="RmlC_Cupin_sf"/>
</dbReference>
<dbReference type="AlphaFoldDB" id="A0AA96WJN3"/>
<dbReference type="GO" id="GO:0003700">
    <property type="term" value="F:DNA-binding transcription factor activity"/>
    <property type="evidence" value="ECO:0007669"/>
    <property type="project" value="TreeGrafter"/>
</dbReference>
<evidence type="ECO:0000259" key="2">
    <source>
        <dbReference type="PROSITE" id="PS50943"/>
    </source>
</evidence>
<dbReference type="GO" id="GO:0003677">
    <property type="term" value="F:DNA binding"/>
    <property type="evidence" value="ECO:0007669"/>
    <property type="project" value="UniProtKB-KW"/>
</dbReference>
<dbReference type="CDD" id="cd02209">
    <property type="entry name" value="cupin_XRE_C"/>
    <property type="match status" value="1"/>
</dbReference>
<dbReference type="PANTHER" id="PTHR46797:SF1">
    <property type="entry name" value="METHYLPHOSPHONATE SYNTHASE"/>
    <property type="match status" value="1"/>
</dbReference>
<dbReference type="InterPro" id="IPR010982">
    <property type="entry name" value="Lambda_DNA-bd_dom_sf"/>
</dbReference>
<feature type="domain" description="HTH cro/C1-type" evidence="2">
    <location>
        <begin position="1"/>
        <end position="46"/>
    </location>
</feature>
<gene>
    <name evidence="3" type="ORF">HJG54_15640</name>
</gene>
<dbReference type="SUPFAM" id="SSF47413">
    <property type="entry name" value="lambda repressor-like DNA-binding domains"/>
    <property type="match status" value="1"/>
</dbReference>
<dbReference type="PANTHER" id="PTHR46797">
    <property type="entry name" value="HTH-TYPE TRANSCRIPTIONAL REGULATOR"/>
    <property type="match status" value="1"/>
</dbReference>
<name>A0AA96WJN3_9CYAN</name>
<sequence>MTLDDLAECTGVSRAMLSDIERGTKNPTIKVVCQIAEVFGYTVSQLLGEDDRDERTVVVIRREERHVLVEPQTGVERHLLSPGFVQRGLEVIWYVVPPGQTGSFPAHRHNTMEHITVIKGCLKYAVGDIEGILEEGDSIFFAADVTHDFYNPGTESSHFFLVIDSTAVG</sequence>
<dbReference type="CDD" id="cd00093">
    <property type="entry name" value="HTH_XRE"/>
    <property type="match status" value="1"/>
</dbReference>
<dbReference type="InterPro" id="IPR013096">
    <property type="entry name" value="Cupin_2"/>
</dbReference>
<accession>A0AA96WJN3</accession>
<dbReference type="Gene3D" id="2.60.120.10">
    <property type="entry name" value="Jelly Rolls"/>
    <property type="match status" value="1"/>
</dbReference>
<dbReference type="SMART" id="SM00530">
    <property type="entry name" value="HTH_XRE"/>
    <property type="match status" value="1"/>
</dbReference>
<protein>
    <submittedName>
        <fullName evidence="3">Helix-turn-helix transcriptional regulator</fullName>
    </submittedName>
</protein>